<evidence type="ECO:0000313" key="4">
    <source>
        <dbReference type="Proteomes" id="UP000006875"/>
    </source>
</evidence>
<feature type="domain" description="Glycosyltransferase subfamily 4-like N-terminal" evidence="2">
    <location>
        <begin position="3"/>
        <end position="147"/>
    </location>
</feature>
<keyword evidence="4" id="KW-1185">Reference proteome</keyword>
<accession>E3HB25</accession>
<keyword evidence="3" id="KW-0808">Transferase</keyword>
<dbReference type="STRING" id="572544.Ilyop_0386"/>
<proteinExistence type="predicted"/>
<organism evidence="3 4">
    <name type="scientific">Ilyobacter polytropus (strain ATCC 51220 / DSM 2926 / LMG 16218 / CuHBu1)</name>
    <dbReference type="NCBI Taxonomy" id="572544"/>
    <lineage>
        <taxon>Bacteria</taxon>
        <taxon>Fusobacteriati</taxon>
        <taxon>Fusobacteriota</taxon>
        <taxon>Fusobacteriia</taxon>
        <taxon>Fusobacteriales</taxon>
        <taxon>Fusobacteriaceae</taxon>
        <taxon>Ilyobacter</taxon>
    </lineage>
</organism>
<dbReference type="RefSeq" id="WP_013386844.1">
    <property type="nucleotide sequence ID" value="NC_014632.1"/>
</dbReference>
<dbReference type="HOGENOM" id="CLU_009583_8_1_0"/>
<gene>
    <name evidence="3" type="ordered locus">Ilyop_0386</name>
</gene>
<dbReference type="SUPFAM" id="SSF53756">
    <property type="entry name" value="UDP-Glycosyltransferase/glycogen phosphorylase"/>
    <property type="match status" value="1"/>
</dbReference>
<dbReference type="AlphaFoldDB" id="E3HB25"/>
<evidence type="ECO:0000313" key="3">
    <source>
        <dbReference type="EMBL" id="ADO82174.1"/>
    </source>
</evidence>
<dbReference type="Pfam" id="PF00534">
    <property type="entry name" value="Glycos_transf_1"/>
    <property type="match status" value="1"/>
</dbReference>
<dbReference type="EMBL" id="CP002281">
    <property type="protein sequence ID" value="ADO82174.1"/>
    <property type="molecule type" value="Genomic_DNA"/>
</dbReference>
<reference evidence="3 4" key="1">
    <citation type="journal article" date="2010" name="Stand. Genomic Sci.">
        <title>Complete genome sequence of Ilyobacter polytropus type strain (CuHbu1).</title>
        <authorList>
            <person name="Sikorski J."/>
            <person name="Chertkov O."/>
            <person name="Lapidus A."/>
            <person name="Nolan M."/>
            <person name="Lucas S."/>
            <person name="Del Rio T.G."/>
            <person name="Tice H."/>
            <person name="Cheng J.F."/>
            <person name="Tapia R."/>
            <person name="Han C."/>
            <person name="Goodwin L."/>
            <person name="Pitluck S."/>
            <person name="Liolios K."/>
            <person name="Ivanova N."/>
            <person name="Mavromatis K."/>
            <person name="Mikhailova N."/>
            <person name="Pati A."/>
            <person name="Chen A."/>
            <person name="Palaniappan K."/>
            <person name="Land M."/>
            <person name="Hauser L."/>
            <person name="Chang Y.J."/>
            <person name="Jeffries C.D."/>
            <person name="Brambilla E."/>
            <person name="Yasawong M."/>
            <person name="Rohde M."/>
            <person name="Pukall R."/>
            <person name="Spring S."/>
            <person name="Goker M."/>
            <person name="Woyke T."/>
            <person name="Bristow J."/>
            <person name="Eisen J.A."/>
            <person name="Markowitz V."/>
            <person name="Hugenholtz P."/>
            <person name="Kyrpides N.C."/>
            <person name="Klenk H.P."/>
        </authorList>
    </citation>
    <scope>NUCLEOTIDE SEQUENCE [LARGE SCALE GENOMIC DNA]</scope>
    <source>
        <strain evidence="4">ATCC 51220 / DSM 2926 / LMG 16218 / CuHBu1</strain>
    </source>
</reference>
<dbReference type="InterPro" id="IPR001296">
    <property type="entry name" value="Glyco_trans_1"/>
</dbReference>
<sequence>MKKLMFVANTSWYLYNFRHGILERLIKDGYTVQILAPEDKYSKNLVEMGCEFYHIDTDGKTKNPLKDLGLLINYYKMLKKLKPDMIFNSTIKPNIYASMAASILKIDVINNVSGLGNIFINNNLTTKLVKILYRIAFRNSKKVFFQNDDDMKLFLDNKLVTEDFCGRLPGSGVNTEKFKPMEKKPSDKIKFILIARMLWDKGIGEYVETARVLNKKYNNLEFQLLGHLNFDNPTAISKEQMDKWVEEGIVSYLGLSDDVREQIKEADCVVLPSKYREGVPKTLIEAAAMEKPIITTDNVGCRDIVEDGHNGFLCKPKSVESLVRKIEYFLKLSEENRDVLGKNGRIKVEREFDEKIVIEKYFEEINRG</sequence>
<evidence type="ECO:0000259" key="2">
    <source>
        <dbReference type="Pfam" id="PF13477"/>
    </source>
</evidence>
<dbReference type="PANTHER" id="PTHR12526">
    <property type="entry name" value="GLYCOSYLTRANSFERASE"/>
    <property type="match status" value="1"/>
</dbReference>
<dbReference type="GO" id="GO:0016757">
    <property type="term" value="F:glycosyltransferase activity"/>
    <property type="evidence" value="ECO:0007669"/>
    <property type="project" value="InterPro"/>
</dbReference>
<dbReference type="InterPro" id="IPR028098">
    <property type="entry name" value="Glyco_trans_4-like_N"/>
</dbReference>
<dbReference type="CAZy" id="GT4">
    <property type="family name" value="Glycosyltransferase Family 4"/>
</dbReference>
<dbReference type="Pfam" id="PF13477">
    <property type="entry name" value="Glyco_trans_4_2"/>
    <property type="match status" value="1"/>
</dbReference>
<dbReference type="CDD" id="cd03808">
    <property type="entry name" value="GT4_CapM-like"/>
    <property type="match status" value="1"/>
</dbReference>
<dbReference type="Gene3D" id="3.40.50.2000">
    <property type="entry name" value="Glycogen Phosphorylase B"/>
    <property type="match status" value="2"/>
</dbReference>
<dbReference type="Proteomes" id="UP000006875">
    <property type="component" value="Chromosome"/>
</dbReference>
<name>E3HB25_ILYPC</name>
<dbReference type="OrthoDB" id="9806653at2"/>
<dbReference type="eggNOG" id="COG0707">
    <property type="taxonomic scope" value="Bacteria"/>
</dbReference>
<dbReference type="eggNOG" id="COG0438">
    <property type="taxonomic scope" value="Bacteria"/>
</dbReference>
<evidence type="ECO:0000259" key="1">
    <source>
        <dbReference type="Pfam" id="PF00534"/>
    </source>
</evidence>
<dbReference type="KEGG" id="ipo:Ilyop_0386"/>
<dbReference type="PANTHER" id="PTHR12526:SF638">
    <property type="entry name" value="SPORE COAT PROTEIN SA"/>
    <property type="match status" value="1"/>
</dbReference>
<protein>
    <submittedName>
        <fullName evidence="3">Glycosyl transferase group 1</fullName>
    </submittedName>
</protein>
<feature type="domain" description="Glycosyl transferase family 1" evidence="1">
    <location>
        <begin position="176"/>
        <end position="345"/>
    </location>
</feature>